<dbReference type="EMBL" id="JACHWB010000002">
    <property type="protein sequence ID" value="MBB3018714.1"/>
    <property type="molecule type" value="Genomic_DNA"/>
</dbReference>
<dbReference type="Proteomes" id="UP000532010">
    <property type="component" value="Unassembled WGS sequence"/>
</dbReference>
<accession>A0A7W4VK75</accession>
<dbReference type="RefSeq" id="WP_210277546.1">
    <property type="nucleotide sequence ID" value="NZ_JACHWB010000002.1"/>
</dbReference>
<protein>
    <submittedName>
        <fullName evidence="1">SAM-dependent methyltransferase</fullName>
    </submittedName>
</protein>
<dbReference type="InterPro" id="IPR029063">
    <property type="entry name" value="SAM-dependent_MTases_sf"/>
</dbReference>
<name>A0A7W4VK75_9HYPH</name>
<sequence length="289" mass="32412">MRRLDMISEQNAKLSSALQAQAKSHAADMRLLKQEVDRKIVAVNKLRDEFESKIASVIERIEATSASVSVPASAQPVTANPDGWDASQSYELVFWREHWPYRDLPLTELQTMRHGDAVWFLKQMGFAQTSEMSFDGFQGKVLEAGSGPIGFFELIDNVDVTAQDTLMDLYAEHLPYSTIGKRGSATYTGTPVPQLQERFKYVVCSNVLDHTADWIEFLRDCCALLEPGGELLLVTDSRGVPMEGHTQVFSPQQLRMVLKILGAKSFLIDRTEAVTDGHCDFRNYVRAAF</sequence>
<evidence type="ECO:0000313" key="1">
    <source>
        <dbReference type="EMBL" id="MBB3018714.1"/>
    </source>
</evidence>
<dbReference type="GO" id="GO:0032259">
    <property type="term" value="P:methylation"/>
    <property type="evidence" value="ECO:0007669"/>
    <property type="project" value="UniProtKB-KW"/>
</dbReference>
<dbReference type="Gene3D" id="3.40.50.150">
    <property type="entry name" value="Vaccinia Virus protein VP39"/>
    <property type="match status" value="1"/>
</dbReference>
<dbReference type="GO" id="GO:0008168">
    <property type="term" value="F:methyltransferase activity"/>
    <property type="evidence" value="ECO:0007669"/>
    <property type="project" value="UniProtKB-KW"/>
</dbReference>
<organism evidence="1 2">
    <name type="scientific">Microvirga lupini</name>
    <dbReference type="NCBI Taxonomy" id="420324"/>
    <lineage>
        <taxon>Bacteria</taxon>
        <taxon>Pseudomonadati</taxon>
        <taxon>Pseudomonadota</taxon>
        <taxon>Alphaproteobacteria</taxon>
        <taxon>Hyphomicrobiales</taxon>
        <taxon>Methylobacteriaceae</taxon>
        <taxon>Microvirga</taxon>
    </lineage>
</organism>
<evidence type="ECO:0000313" key="2">
    <source>
        <dbReference type="Proteomes" id="UP000532010"/>
    </source>
</evidence>
<keyword evidence="2" id="KW-1185">Reference proteome</keyword>
<comment type="caution">
    <text evidence="1">The sequence shown here is derived from an EMBL/GenBank/DDBJ whole genome shotgun (WGS) entry which is preliminary data.</text>
</comment>
<gene>
    <name evidence="1" type="ORF">FHR70_001768</name>
</gene>
<dbReference type="AlphaFoldDB" id="A0A7W4VK75"/>
<keyword evidence="1" id="KW-0489">Methyltransferase</keyword>
<dbReference type="Pfam" id="PF13489">
    <property type="entry name" value="Methyltransf_23"/>
    <property type="match status" value="1"/>
</dbReference>
<proteinExistence type="predicted"/>
<keyword evidence="1" id="KW-0808">Transferase</keyword>
<dbReference type="SUPFAM" id="SSF53335">
    <property type="entry name" value="S-adenosyl-L-methionine-dependent methyltransferases"/>
    <property type="match status" value="1"/>
</dbReference>
<reference evidence="1 2" key="1">
    <citation type="submission" date="2020-08" db="EMBL/GenBank/DDBJ databases">
        <title>The Agave Microbiome: Exploring the role of microbial communities in plant adaptations to desert environments.</title>
        <authorList>
            <person name="Partida-Martinez L.P."/>
        </authorList>
    </citation>
    <scope>NUCLEOTIDE SEQUENCE [LARGE SCALE GENOMIC DNA]</scope>
    <source>
        <strain evidence="1 2">AT3.9</strain>
    </source>
</reference>